<feature type="transmembrane region" description="Helical" evidence="4">
    <location>
        <begin position="15"/>
        <end position="37"/>
    </location>
</feature>
<dbReference type="Proteomes" id="UP001221558">
    <property type="component" value="Chromosome"/>
</dbReference>
<reference evidence="5 6" key="1">
    <citation type="submission" date="2023-02" db="EMBL/GenBank/DDBJ databases">
        <title>Genome sequence of Sphingobacterium sp. KACC 22765.</title>
        <authorList>
            <person name="Kim S."/>
            <person name="Heo J."/>
            <person name="Kwon S.-W."/>
        </authorList>
    </citation>
    <scope>NUCLEOTIDE SEQUENCE [LARGE SCALE GENOMIC DNA]</scope>
    <source>
        <strain evidence="5 6">KACC 22765</strain>
    </source>
</reference>
<dbReference type="InterPro" id="IPR029044">
    <property type="entry name" value="Nucleotide-diphossugar_trans"/>
</dbReference>
<keyword evidence="4" id="KW-0472">Membrane</keyword>
<dbReference type="CDD" id="cd04194">
    <property type="entry name" value="GT8_A4GalT_like"/>
    <property type="match status" value="1"/>
</dbReference>
<keyword evidence="4" id="KW-0812">Transmembrane</keyword>
<keyword evidence="2" id="KW-0808">Transferase</keyword>
<organism evidence="5 6">
    <name type="scientific">Sphingobacterium oryzagri</name>
    <dbReference type="NCBI Taxonomy" id="3025669"/>
    <lineage>
        <taxon>Bacteria</taxon>
        <taxon>Pseudomonadati</taxon>
        <taxon>Bacteroidota</taxon>
        <taxon>Sphingobacteriia</taxon>
        <taxon>Sphingobacteriales</taxon>
        <taxon>Sphingobacteriaceae</taxon>
        <taxon>Sphingobacterium</taxon>
    </lineage>
</organism>
<evidence type="ECO:0000313" key="5">
    <source>
        <dbReference type="EMBL" id="WDF68353.1"/>
    </source>
</evidence>
<dbReference type="Gene3D" id="3.90.550.10">
    <property type="entry name" value="Spore Coat Polysaccharide Biosynthesis Protein SpsA, Chain A"/>
    <property type="match status" value="1"/>
</dbReference>
<keyword evidence="6" id="KW-1185">Reference proteome</keyword>
<dbReference type="SUPFAM" id="SSF53448">
    <property type="entry name" value="Nucleotide-diphospho-sugar transferases"/>
    <property type="match status" value="1"/>
</dbReference>
<dbReference type="InterPro" id="IPR050748">
    <property type="entry name" value="Glycosyltrans_8_dom-fam"/>
</dbReference>
<dbReference type="Pfam" id="PF01501">
    <property type="entry name" value="Glyco_transf_8"/>
    <property type="match status" value="1"/>
</dbReference>
<dbReference type="EMBL" id="CP117880">
    <property type="protein sequence ID" value="WDF68353.1"/>
    <property type="molecule type" value="Genomic_DNA"/>
</dbReference>
<evidence type="ECO:0000256" key="1">
    <source>
        <dbReference type="ARBA" id="ARBA00022676"/>
    </source>
</evidence>
<dbReference type="PANTHER" id="PTHR13778:SF47">
    <property type="entry name" value="LIPOPOLYSACCHARIDE 1,3-GALACTOSYLTRANSFERASE"/>
    <property type="match status" value="1"/>
</dbReference>
<gene>
    <name evidence="5" type="ORF">PQ465_18925</name>
</gene>
<name>A0ABY7WJ08_9SPHI</name>
<dbReference type="RefSeq" id="WP_274267086.1">
    <property type="nucleotide sequence ID" value="NZ_CP117880.1"/>
</dbReference>
<proteinExistence type="predicted"/>
<keyword evidence="4" id="KW-1133">Transmembrane helix</keyword>
<evidence type="ECO:0000256" key="3">
    <source>
        <dbReference type="ARBA" id="ARBA00022723"/>
    </source>
</evidence>
<accession>A0ABY7WJ08</accession>
<sequence length="322" mass="37071">MFENFINNVVKNTQVPLVVAFTPSYFIPVCTCLFSVFANTKYKQMLHVICLLTEDLPEDMRKALIALGEGEVEFSFINLAGQLPADIYIDEKYTIAASYRLLIPELLPTLDKILYIDCDMIFRNDLVELYRSTDLTNNYMAGVFEATLDFQEKNMRAIGCEPGEYINSGLLLMNLKKLREDNMVEKFMSAAKTPGLEFPDQDVINQLCKGKILGLPPYWNSIRTFLLPQYKRAFLKYYRQEDWADVQRKGNVHYTGPKPWNTFTVAFDIWWYWFEKLPSPVKVTASYPKKLHVLSKVYGTLLGKKLVDAVRGIVRNVKSSTA</sequence>
<evidence type="ECO:0000313" key="6">
    <source>
        <dbReference type="Proteomes" id="UP001221558"/>
    </source>
</evidence>
<evidence type="ECO:0000256" key="4">
    <source>
        <dbReference type="SAM" id="Phobius"/>
    </source>
</evidence>
<protein>
    <submittedName>
        <fullName evidence="5">Glycosyltransferase family 8 protein</fullName>
    </submittedName>
</protein>
<keyword evidence="3" id="KW-0479">Metal-binding</keyword>
<evidence type="ECO:0000256" key="2">
    <source>
        <dbReference type="ARBA" id="ARBA00022679"/>
    </source>
</evidence>
<keyword evidence="1" id="KW-0328">Glycosyltransferase</keyword>
<dbReference type="PANTHER" id="PTHR13778">
    <property type="entry name" value="GLYCOSYLTRANSFERASE 8 DOMAIN-CONTAINING PROTEIN"/>
    <property type="match status" value="1"/>
</dbReference>
<dbReference type="InterPro" id="IPR002495">
    <property type="entry name" value="Glyco_trans_8"/>
</dbReference>